<protein>
    <recommendedName>
        <fullName evidence="1">DUF7722 domain-containing protein</fullName>
    </recommendedName>
</protein>
<dbReference type="InterPro" id="IPR056139">
    <property type="entry name" value="DUF7722"/>
</dbReference>
<feature type="domain" description="DUF7722" evidence="1">
    <location>
        <begin position="61"/>
        <end position="107"/>
    </location>
</feature>
<accession>A0A565CT79</accession>
<organism evidence="2 3">
    <name type="scientific">Arabis nemorensis</name>
    <dbReference type="NCBI Taxonomy" id="586526"/>
    <lineage>
        <taxon>Eukaryota</taxon>
        <taxon>Viridiplantae</taxon>
        <taxon>Streptophyta</taxon>
        <taxon>Embryophyta</taxon>
        <taxon>Tracheophyta</taxon>
        <taxon>Spermatophyta</taxon>
        <taxon>Magnoliopsida</taxon>
        <taxon>eudicotyledons</taxon>
        <taxon>Gunneridae</taxon>
        <taxon>Pentapetalae</taxon>
        <taxon>rosids</taxon>
        <taxon>malvids</taxon>
        <taxon>Brassicales</taxon>
        <taxon>Brassicaceae</taxon>
        <taxon>Arabideae</taxon>
        <taxon>Arabis</taxon>
    </lineage>
</organism>
<dbReference type="PANTHER" id="PTHR33513">
    <property type="entry name" value="OS06G0523300 PROTEIN"/>
    <property type="match status" value="1"/>
</dbReference>
<keyword evidence="3" id="KW-1185">Reference proteome</keyword>
<dbReference type="OrthoDB" id="1050924at2759"/>
<dbReference type="EMBL" id="CABITT030000008">
    <property type="protein sequence ID" value="VVB16807.1"/>
    <property type="molecule type" value="Genomic_DNA"/>
</dbReference>
<reference evidence="2" key="1">
    <citation type="submission" date="2019-07" db="EMBL/GenBank/DDBJ databases">
        <authorList>
            <person name="Dittberner H."/>
        </authorList>
    </citation>
    <scope>NUCLEOTIDE SEQUENCE [LARGE SCALE GENOMIC DNA]</scope>
</reference>
<dbReference type="Pfam" id="PF24847">
    <property type="entry name" value="DUF7722"/>
    <property type="match status" value="1"/>
</dbReference>
<name>A0A565CT79_9BRAS</name>
<dbReference type="AlphaFoldDB" id="A0A565CT79"/>
<evidence type="ECO:0000313" key="2">
    <source>
        <dbReference type="EMBL" id="VVB16807.1"/>
    </source>
</evidence>
<dbReference type="Proteomes" id="UP000489600">
    <property type="component" value="Unassembled WGS sequence"/>
</dbReference>
<sequence length="151" mass="17345">MARVSQLTLIFRDKLQNFDEKSNKISDVIRKNQANKPSNSHNDQLASWFASWSSFQIPLHYPNFTKEEYQVMPEEELDRLFKLYGLPTNLGDLSCKKQFAVGAFLWEKEPDSSLDNHESVDDNSSTADLGESSMMGLMAVMKRMVHYIFGV</sequence>
<evidence type="ECO:0000259" key="1">
    <source>
        <dbReference type="Pfam" id="PF24847"/>
    </source>
</evidence>
<comment type="caution">
    <text evidence="2">The sequence shown here is derived from an EMBL/GenBank/DDBJ whole genome shotgun (WGS) entry which is preliminary data.</text>
</comment>
<dbReference type="PANTHER" id="PTHR33513:SF49">
    <property type="entry name" value="(RAPE) HYPOTHETICAL PROTEIN"/>
    <property type="match status" value="1"/>
</dbReference>
<evidence type="ECO:0000313" key="3">
    <source>
        <dbReference type="Proteomes" id="UP000489600"/>
    </source>
</evidence>
<gene>
    <name evidence="2" type="ORF">ANE_LOCUS27251</name>
</gene>
<proteinExistence type="predicted"/>